<accession>A0A0B2BL95</accession>
<dbReference type="Proteomes" id="UP000230842">
    <property type="component" value="Unassembled WGS sequence"/>
</dbReference>
<evidence type="ECO:0000256" key="1">
    <source>
        <dbReference type="SAM" id="MobiDB-lite"/>
    </source>
</evidence>
<feature type="region of interest" description="Disordered" evidence="1">
    <location>
        <begin position="145"/>
        <end position="171"/>
    </location>
</feature>
<evidence type="ECO:0000313" key="3">
    <source>
        <dbReference type="EMBL" id="PJJ54034.1"/>
    </source>
</evidence>
<feature type="signal peptide" evidence="2">
    <location>
        <begin position="1"/>
        <end position="23"/>
    </location>
</feature>
<name>A0A0B2BL95_9ACTN</name>
<evidence type="ECO:0000256" key="2">
    <source>
        <dbReference type="SAM" id="SignalP"/>
    </source>
</evidence>
<feature type="compositionally biased region" description="Acidic residues" evidence="1">
    <location>
        <begin position="48"/>
        <end position="64"/>
    </location>
</feature>
<keyword evidence="4" id="KW-1185">Reference proteome</keyword>
<dbReference type="PROSITE" id="PS51257">
    <property type="entry name" value="PROKAR_LIPOPROTEIN"/>
    <property type="match status" value="1"/>
</dbReference>
<reference evidence="3 4" key="1">
    <citation type="submission" date="2017-11" db="EMBL/GenBank/DDBJ databases">
        <title>Genomic Encyclopedia of Archaeal and Bacterial Type Strains, Phase II (KMG-II): From Individual Species to Whole Genera.</title>
        <authorList>
            <person name="Goeker M."/>
        </authorList>
    </citation>
    <scope>NUCLEOTIDE SEQUENCE [LARGE SCALE GENOMIC DNA]</scope>
    <source>
        <strain evidence="3 4">DSM 27763</strain>
    </source>
</reference>
<dbReference type="OrthoDB" id="4484996at2"/>
<proteinExistence type="predicted"/>
<organism evidence="3 4">
    <name type="scientific">Mumia flava</name>
    <dbReference type="NCBI Taxonomy" id="1348852"/>
    <lineage>
        <taxon>Bacteria</taxon>
        <taxon>Bacillati</taxon>
        <taxon>Actinomycetota</taxon>
        <taxon>Actinomycetes</taxon>
        <taxon>Propionibacteriales</taxon>
        <taxon>Nocardioidaceae</taxon>
        <taxon>Mumia</taxon>
    </lineage>
</organism>
<feature type="chain" id="PRO_5039012754" description="DUF4352 domain-containing protein" evidence="2">
    <location>
        <begin position="24"/>
        <end position="218"/>
    </location>
</feature>
<comment type="caution">
    <text evidence="3">The sequence shown here is derived from an EMBL/GenBank/DDBJ whole genome shotgun (WGS) entry which is preliminary data.</text>
</comment>
<gene>
    <name evidence="3" type="ORF">CLV56_3537</name>
</gene>
<dbReference type="AlphaFoldDB" id="A0A0B2BL95"/>
<dbReference type="EMBL" id="PGEZ01000002">
    <property type="protein sequence ID" value="PJJ54034.1"/>
    <property type="molecule type" value="Genomic_DNA"/>
</dbReference>
<protein>
    <recommendedName>
        <fullName evidence="5">DUF4352 domain-containing protein</fullName>
    </recommendedName>
</protein>
<feature type="region of interest" description="Disordered" evidence="1">
    <location>
        <begin position="28"/>
        <end position="83"/>
    </location>
</feature>
<feature type="compositionally biased region" description="Polar residues" evidence="1">
    <location>
        <begin position="70"/>
        <end position="83"/>
    </location>
</feature>
<evidence type="ECO:0008006" key="5">
    <source>
        <dbReference type="Google" id="ProtNLM"/>
    </source>
</evidence>
<dbReference type="RefSeq" id="WP_039349110.1">
    <property type="nucleotide sequence ID" value="NZ_PGEZ01000002.1"/>
</dbReference>
<sequence length="218" mass="22900">MKIRTSRPAILVASAVLGVVALAGCASSSETPDTTEAAKEAKDALAASDEETPESEGDATDDASDAPLDGSNSGLPPSLDATNGQSALFGGQYTYGDGLIVRVGKLKPYSVSDNWLLDHKKWPQVTFQVTVFNGTDDRYDPSGIYSTASSGGREGEEIFDSANGIDGTPSTTLRPGKKVSFDLAYAVKDADDIDLEISPGYDDDFNEWAPILFTTSAS</sequence>
<keyword evidence="2" id="KW-0732">Signal</keyword>
<evidence type="ECO:0000313" key="4">
    <source>
        <dbReference type="Proteomes" id="UP000230842"/>
    </source>
</evidence>